<organism evidence="2 3">
    <name type="scientific">Staphylococcus phage Team1</name>
    <dbReference type="NCBI Taxonomy" id="1262512"/>
    <lineage>
        <taxon>Viruses</taxon>
        <taxon>Duplodnaviria</taxon>
        <taxon>Heunggongvirae</taxon>
        <taxon>Uroviricota</taxon>
        <taxon>Caudoviricetes</taxon>
        <taxon>Herelleviridae</taxon>
        <taxon>Twortvirinae</taxon>
        <taxon>Kayvirus</taxon>
        <taxon>Kayvirus G1</taxon>
    </lineage>
</organism>
<feature type="compositionally biased region" description="Low complexity" evidence="1">
    <location>
        <begin position="60"/>
        <end position="75"/>
    </location>
</feature>
<name>A0A075BED2_9CAUD</name>
<evidence type="ECO:0000313" key="2">
    <source>
        <dbReference type="EMBL" id="AFX93412.1"/>
    </source>
</evidence>
<dbReference type="EMBL" id="KC012913">
    <property type="protein sequence ID" value="AFX93412.1"/>
    <property type="molecule type" value="Genomic_DNA"/>
</dbReference>
<dbReference type="Proteomes" id="UP000028568">
    <property type="component" value="Segment"/>
</dbReference>
<accession>A0A075BED2</accession>
<dbReference type="CDD" id="cd00063">
    <property type="entry name" value="FN3"/>
    <property type="match status" value="1"/>
</dbReference>
<proteinExistence type="predicted"/>
<reference evidence="2 3" key="1">
    <citation type="journal article" date="2014" name="PLoS ONE">
        <title>Improving the Safety of Staphylococcus aureus Polyvalent Phages by Their Production on a Staphylococcus xylosus Strain.</title>
        <authorList>
            <person name="El Haddad L."/>
            <person name="Ben Abdallah N."/>
            <person name="Plante P.L."/>
            <person name="Dumaresq J."/>
            <person name="Katsarava R."/>
            <person name="Labrie S."/>
            <person name="Corbeil J."/>
            <person name="St-Gelais D."/>
            <person name="Moineau S."/>
        </authorList>
    </citation>
    <scope>NUCLEOTIDE SEQUENCE [LARGE SCALE GENOMIC DNA]</scope>
</reference>
<dbReference type="InterPro" id="IPR003961">
    <property type="entry name" value="FN3_dom"/>
</dbReference>
<feature type="region of interest" description="Disordered" evidence="1">
    <location>
        <begin position="51"/>
        <end position="75"/>
    </location>
</feature>
<evidence type="ECO:0000256" key="1">
    <source>
        <dbReference type="SAM" id="MobiDB-lite"/>
    </source>
</evidence>
<dbReference type="InterPro" id="IPR013783">
    <property type="entry name" value="Ig-like_fold"/>
</dbReference>
<sequence length="75" mass="7817">MEKTLKVYSNGEVVGSQVANNDGATTVSITGLEAGKTYAKGDFKVAFANDSGESEKVDVPEFTTKTPTEEPSGDA</sequence>
<dbReference type="RefSeq" id="YP_009098295.1">
    <property type="nucleotide sequence ID" value="NC_025417.1"/>
</dbReference>
<evidence type="ECO:0000313" key="3">
    <source>
        <dbReference type="Proteomes" id="UP000028568"/>
    </source>
</evidence>
<dbReference type="GeneID" id="22276558"/>
<protein>
    <submittedName>
        <fullName evidence="2">Major tail protein</fullName>
    </submittedName>
</protein>
<dbReference type="KEGG" id="vg:22276558"/>
<dbReference type="Gene3D" id="2.60.40.10">
    <property type="entry name" value="Immunoglobulins"/>
    <property type="match status" value="1"/>
</dbReference>